<dbReference type="SUPFAM" id="SSF55298">
    <property type="entry name" value="YjgF-like"/>
    <property type="match status" value="1"/>
</dbReference>
<dbReference type="GO" id="GO:0004106">
    <property type="term" value="F:chorismate mutase activity"/>
    <property type="evidence" value="ECO:0007669"/>
    <property type="project" value="UniProtKB-UniRule"/>
</dbReference>
<dbReference type="GO" id="GO:0009073">
    <property type="term" value="P:aromatic amino acid family biosynthetic process"/>
    <property type="evidence" value="ECO:0007669"/>
    <property type="project" value="UniProtKB-UniRule"/>
</dbReference>
<dbReference type="UniPathway" id="UPA00120">
    <property type="reaction ID" value="UER00203"/>
</dbReference>
<dbReference type="EC" id="5.4.99.5" evidence="1 3"/>
<evidence type="ECO:0000313" key="5">
    <source>
        <dbReference type="Proteomes" id="UP000391919"/>
    </source>
</evidence>
<proteinExistence type="predicted"/>
<dbReference type="PIRSF" id="PIRSF005965">
    <property type="entry name" value="Chor_mut_AroH"/>
    <property type="match status" value="1"/>
</dbReference>
<dbReference type="EMBL" id="BKZQ01000056">
    <property type="protein sequence ID" value="GER71604.1"/>
    <property type="molecule type" value="Genomic_DNA"/>
</dbReference>
<dbReference type="PANTHER" id="PTHR21164">
    <property type="entry name" value="CHORISMATE MUTASE"/>
    <property type="match status" value="1"/>
</dbReference>
<feature type="binding site" evidence="2">
    <location>
        <position position="89"/>
    </location>
    <ligand>
        <name>prephenate</name>
        <dbReference type="ChEBI" id="CHEBI:29934"/>
    </ligand>
</feature>
<feature type="binding site" evidence="2">
    <location>
        <position position="6"/>
    </location>
    <ligand>
        <name>prephenate</name>
        <dbReference type="ChEBI" id="CHEBI:29934"/>
    </ligand>
</feature>
<keyword evidence="3" id="KW-0413">Isomerase</keyword>
<reference evidence="4 5" key="1">
    <citation type="submission" date="2019-09" db="EMBL/GenBank/DDBJ databases">
        <title>Draft genome sequence of Bacillus sp. JC-7.</title>
        <authorList>
            <person name="Tanaka N."/>
            <person name="Shiwa Y."/>
            <person name="Fujita N."/>
            <person name="Tanasupawat S."/>
        </authorList>
    </citation>
    <scope>NUCLEOTIDE SEQUENCE [LARGE SCALE GENOMIC DNA]</scope>
    <source>
        <strain evidence="4 5">JC-7</strain>
    </source>
</reference>
<dbReference type="CDD" id="cd02185">
    <property type="entry name" value="AroH"/>
    <property type="match status" value="1"/>
</dbReference>
<comment type="caution">
    <text evidence="4">The sequence shown here is derived from an EMBL/GenBank/DDBJ whole genome shotgun (WGS) entry which is preliminary data.</text>
</comment>
<keyword evidence="5" id="KW-1185">Reference proteome</keyword>
<comment type="catalytic activity">
    <reaction evidence="3">
        <text>chorismate = prephenate</text>
        <dbReference type="Rhea" id="RHEA:13897"/>
        <dbReference type="ChEBI" id="CHEBI:29748"/>
        <dbReference type="ChEBI" id="CHEBI:29934"/>
        <dbReference type="EC" id="5.4.99.5"/>
    </reaction>
</comment>
<name>A0A5J4JR66_9BACI</name>
<keyword evidence="2 3" id="KW-0057">Aromatic amino acid biosynthesis</keyword>
<dbReference type="InterPro" id="IPR008243">
    <property type="entry name" value="Chorismate_mutase_AroH"/>
</dbReference>
<dbReference type="Pfam" id="PF07736">
    <property type="entry name" value="CM_1"/>
    <property type="match status" value="1"/>
</dbReference>
<evidence type="ECO:0000256" key="3">
    <source>
        <dbReference type="PROSITE-ProRule" id="PRU00514"/>
    </source>
</evidence>
<dbReference type="Gene3D" id="3.30.1330.40">
    <property type="entry name" value="RutC-like"/>
    <property type="match status" value="1"/>
</dbReference>
<organism evidence="4 5">
    <name type="scientific">Weizmannia acidilactici</name>
    <dbReference type="NCBI Taxonomy" id="2607726"/>
    <lineage>
        <taxon>Bacteria</taxon>
        <taxon>Bacillati</taxon>
        <taxon>Bacillota</taxon>
        <taxon>Bacilli</taxon>
        <taxon>Bacillales</taxon>
        <taxon>Bacillaceae</taxon>
        <taxon>Heyndrickxia</taxon>
    </lineage>
</organism>
<dbReference type="GO" id="GO:0046417">
    <property type="term" value="P:chorismate metabolic process"/>
    <property type="evidence" value="ECO:0007669"/>
    <property type="project" value="TreeGrafter"/>
</dbReference>
<protein>
    <recommendedName>
        <fullName evidence="1 3">chorismate mutase</fullName>
        <ecNumber evidence="1 3">5.4.99.5</ecNumber>
    </recommendedName>
</protein>
<gene>
    <name evidence="4" type="primary">aroH</name>
    <name evidence="4" type="ORF">BpJC7_29070</name>
</gene>
<evidence type="ECO:0000256" key="1">
    <source>
        <dbReference type="NCBIfam" id="TIGR01796"/>
    </source>
</evidence>
<accession>A0A5J4JR66</accession>
<dbReference type="NCBIfam" id="TIGR01796">
    <property type="entry name" value="CM_mono_aroH"/>
    <property type="match status" value="1"/>
</dbReference>
<sequence>MIRGIRGATTVDRDEEGAILAAAEELMKALIEKNQIEPERVASLFFSVTADIRAAFPSKIMRKFHDWKYVPIMNMQEIPVEGSLAGCIRVLIHVDTELAQDEIKHVYLRRASVLRPDLKVLE</sequence>
<dbReference type="PANTHER" id="PTHR21164:SF0">
    <property type="entry name" value="CHORISMATE MUTASE AROH"/>
    <property type="match status" value="1"/>
</dbReference>
<keyword evidence="2 3" id="KW-0028">Amino-acid biosynthesis</keyword>
<dbReference type="Proteomes" id="UP000391919">
    <property type="component" value="Unassembled WGS sequence"/>
</dbReference>
<dbReference type="PROSITE" id="PS51167">
    <property type="entry name" value="CHORISMATE_MUT_1"/>
    <property type="match status" value="1"/>
</dbReference>
<feature type="binding site" evidence="2">
    <location>
        <position position="107"/>
    </location>
    <ligand>
        <name>prephenate</name>
        <dbReference type="ChEBI" id="CHEBI:29934"/>
    </ligand>
</feature>
<evidence type="ECO:0000256" key="2">
    <source>
        <dbReference type="PIRSR" id="PIRSR005965-1"/>
    </source>
</evidence>
<dbReference type="AlphaFoldDB" id="A0A5J4JR66"/>
<dbReference type="GO" id="GO:0008652">
    <property type="term" value="P:amino acid biosynthetic process"/>
    <property type="evidence" value="ECO:0007669"/>
    <property type="project" value="UniProtKB-UniRule"/>
</dbReference>
<evidence type="ECO:0000313" key="4">
    <source>
        <dbReference type="EMBL" id="GER71604.1"/>
    </source>
</evidence>
<dbReference type="RefSeq" id="WP_151681779.1">
    <property type="nucleotide sequence ID" value="NZ_BKZP01000004.1"/>
</dbReference>
<dbReference type="InterPro" id="IPR035959">
    <property type="entry name" value="RutC-like_sf"/>
</dbReference>